<comment type="caution">
    <text evidence="2">The sequence shown here is derived from an EMBL/GenBank/DDBJ whole genome shotgun (WGS) entry which is preliminary data.</text>
</comment>
<organism evidence="2 3">
    <name type="scientific">Cryptotermes secundus</name>
    <dbReference type="NCBI Taxonomy" id="105785"/>
    <lineage>
        <taxon>Eukaryota</taxon>
        <taxon>Metazoa</taxon>
        <taxon>Ecdysozoa</taxon>
        <taxon>Arthropoda</taxon>
        <taxon>Hexapoda</taxon>
        <taxon>Insecta</taxon>
        <taxon>Pterygota</taxon>
        <taxon>Neoptera</taxon>
        <taxon>Polyneoptera</taxon>
        <taxon>Dictyoptera</taxon>
        <taxon>Blattodea</taxon>
        <taxon>Blattoidea</taxon>
        <taxon>Termitoidae</taxon>
        <taxon>Kalotermitidae</taxon>
        <taxon>Cryptotermitinae</taxon>
        <taxon>Cryptotermes</taxon>
    </lineage>
</organism>
<reference evidence="2 3" key="1">
    <citation type="submission" date="2017-12" db="EMBL/GenBank/DDBJ databases">
        <title>Hemimetabolous genomes reveal molecular basis of termite eusociality.</title>
        <authorList>
            <person name="Harrison M.C."/>
            <person name="Jongepier E."/>
            <person name="Robertson H.M."/>
            <person name="Arning N."/>
            <person name="Bitard-Feildel T."/>
            <person name="Chao H."/>
            <person name="Childers C.P."/>
            <person name="Dinh H."/>
            <person name="Doddapaneni H."/>
            <person name="Dugan S."/>
            <person name="Gowin J."/>
            <person name="Greiner C."/>
            <person name="Han Y."/>
            <person name="Hu H."/>
            <person name="Hughes D.S.T."/>
            <person name="Huylmans A.-K."/>
            <person name="Kemena C."/>
            <person name="Kremer L.P.M."/>
            <person name="Lee S.L."/>
            <person name="Lopez-Ezquerra A."/>
            <person name="Mallet L."/>
            <person name="Monroy-Kuhn J.M."/>
            <person name="Moser A."/>
            <person name="Murali S.C."/>
            <person name="Muzny D.M."/>
            <person name="Otani S."/>
            <person name="Piulachs M.-D."/>
            <person name="Poelchau M."/>
            <person name="Qu J."/>
            <person name="Schaub F."/>
            <person name="Wada-Katsumata A."/>
            <person name="Worley K.C."/>
            <person name="Xie Q."/>
            <person name="Ylla G."/>
            <person name="Poulsen M."/>
            <person name="Gibbs R.A."/>
            <person name="Schal C."/>
            <person name="Richards S."/>
            <person name="Belles X."/>
            <person name="Korb J."/>
            <person name="Bornberg-Bauer E."/>
        </authorList>
    </citation>
    <scope>NUCLEOTIDE SEQUENCE [LARGE SCALE GENOMIC DNA]</scope>
    <source>
        <tissue evidence="2">Whole body</tissue>
    </source>
</reference>
<evidence type="ECO:0000313" key="2">
    <source>
        <dbReference type="EMBL" id="PNF42150.1"/>
    </source>
</evidence>
<accession>A0A2J7RMU0</accession>
<evidence type="ECO:0000313" key="3">
    <source>
        <dbReference type="Proteomes" id="UP000235965"/>
    </source>
</evidence>
<dbReference type="InParanoid" id="A0A2J7RMU0"/>
<feature type="region of interest" description="Disordered" evidence="1">
    <location>
        <begin position="1"/>
        <end position="22"/>
    </location>
</feature>
<protein>
    <submittedName>
        <fullName evidence="2">Uncharacterized protein</fullName>
    </submittedName>
</protein>
<evidence type="ECO:0000256" key="1">
    <source>
        <dbReference type="SAM" id="MobiDB-lite"/>
    </source>
</evidence>
<dbReference type="Proteomes" id="UP000235965">
    <property type="component" value="Unassembled WGS sequence"/>
</dbReference>
<gene>
    <name evidence="2" type="ORF">B7P43_G10283</name>
</gene>
<dbReference type="EMBL" id="NEVH01002552">
    <property type="protein sequence ID" value="PNF42150.1"/>
    <property type="molecule type" value="Genomic_DNA"/>
</dbReference>
<sequence>MGSNESADPDSNTQPAHTTASLSCRFEEPTSGCLRLHNGATLLSMPGHVVWQFWWIT</sequence>
<keyword evidence="3" id="KW-1185">Reference proteome</keyword>
<dbReference type="AlphaFoldDB" id="A0A2J7RMU0"/>
<proteinExistence type="predicted"/>
<name>A0A2J7RMU0_9NEOP</name>